<gene>
    <name evidence="2" type="ORF">F1559_000293</name>
</gene>
<feature type="region of interest" description="Disordered" evidence="1">
    <location>
        <begin position="796"/>
        <end position="835"/>
    </location>
</feature>
<name>A0A7J7IL85_9RHOD</name>
<feature type="compositionally biased region" description="Polar residues" evidence="1">
    <location>
        <begin position="332"/>
        <end position="345"/>
    </location>
</feature>
<feature type="region of interest" description="Disordered" evidence="1">
    <location>
        <begin position="379"/>
        <end position="406"/>
    </location>
</feature>
<dbReference type="OrthoDB" id="10543584at2759"/>
<dbReference type="PANTHER" id="PTHR47457">
    <property type="entry name" value="OS05G0345500 PROTEIN"/>
    <property type="match status" value="1"/>
</dbReference>
<accession>A0A7J7IL85</accession>
<feature type="region of interest" description="Disordered" evidence="1">
    <location>
        <begin position="307"/>
        <end position="345"/>
    </location>
</feature>
<sequence length="990" mass="111350">MTSISPSTVVTYPDGAFALVNRKGRPLWLISHRFRVPDQGLVVFEAAGDHDIVCLLCHRSTGVDADSRVETQARPARACFEVAFKSHQRTRTLLREHGVVRQEHIYERLPFHRRGYGRVQRSSLERASGAGDDVLVDSLLSSAEERDQPTEMLVDEQHNKQRYWVAVSPAYVAAGLGWPGESLQLYYERPQRRAAMSLTHQSGGSASIRPPEDTRVRWVGFSCWDASVIIYRVDILHLPESILFPMVWFKANASHGHSFQNFEDAHVSRMIENEPSQPSKGIAPAIEPIPVASVDLVLLWCDPDDAQSSSTTAVDSQDESFPTSSRERVTEQVLSGGQSGLQEHPTNAVTGYVPVWASSARLAGASPVFRALFETSGMRETRSHAQRDTSSERGTEAEAPETPTDAVGIHLPGVSEFCLRTALTFLDSATSAETLALSVRWSPEESLALLYFADTYQWDSLANTTAQVIRRHLQGSSGATLSWKITVANAAVRLIRTDLLIPAFETIALDLDKNWPVHEQDEKGYGERDPRGATTLTQPEPLPLCRRCTSVYIDPEQEQHQEAERSAYLWSLGLETMDLYVLLGVISFWNRPSASMELVRRWLRTRTSQTVREGPWTGTNDARVQDHEPQLELLLQQCLATYAPTDIHPAHDADSETDGTCEQHDASEHRAELWRLVDEDHLFDRPRLCLPPPLDALVDGCSHLAVALALLQPSPWIRDASYWSRRYLHWERTFVRYIPGYESLGVLAFLGTQPLFGRVWRNPQRTGLVHVTASSLLNLNREHLCDHLGRAANSFVTPRPQRGLPNDVCATKTTQSDSNSPGRRAQTSTSLDESAETDEHAWVAIDLGALRRVRLTHYALRHDERDGEYLREWILEGKADDHDDCRLRTGERLPDTAAGQVTTLSTPRRQTWLRLQHQRHDERLAYPNALAVWALPSDKDYGVWLPPLRHIRLRALRNSAGTNRLVLASWEFYGQVLWCVNDAFHDSVDG</sequence>
<feature type="compositionally biased region" description="Polar residues" evidence="1">
    <location>
        <begin position="811"/>
        <end position="832"/>
    </location>
</feature>
<evidence type="ECO:0000313" key="2">
    <source>
        <dbReference type="EMBL" id="KAF6003449.1"/>
    </source>
</evidence>
<evidence type="ECO:0000313" key="3">
    <source>
        <dbReference type="Proteomes" id="UP000530660"/>
    </source>
</evidence>
<reference evidence="2 3" key="1">
    <citation type="journal article" date="2020" name="J. Phycol.">
        <title>Comparative genome analysis reveals Cyanidiococcus gen. nov., a new extremophilic red algal genus sister to Cyanidioschyzon (Cyanidioschyzonaceae, Rhodophyta).</title>
        <authorList>
            <person name="Liu S.-L."/>
            <person name="Chiang Y.-R."/>
            <person name="Yoon H.S."/>
            <person name="Fu H.-Y."/>
        </authorList>
    </citation>
    <scope>NUCLEOTIDE SEQUENCE [LARGE SCALE GENOMIC DNA]</scope>
    <source>
        <strain evidence="2 3">THAL066</strain>
    </source>
</reference>
<keyword evidence="3" id="KW-1185">Reference proteome</keyword>
<feature type="compositionally biased region" description="Basic and acidic residues" evidence="1">
    <location>
        <begin position="379"/>
        <end position="396"/>
    </location>
</feature>
<dbReference type="Proteomes" id="UP000530660">
    <property type="component" value="Unassembled WGS sequence"/>
</dbReference>
<proteinExistence type="predicted"/>
<feature type="compositionally biased region" description="Polar residues" evidence="1">
    <location>
        <begin position="307"/>
        <end position="324"/>
    </location>
</feature>
<dbReference type="InterPro" id="IPR011333">
    <property type="entry name" value="SKP1/BTB/POZ_sf"/>
</dbReference>
<feature type="compositionally biased region" description="Basic and acidic residues" evidence="1">
    <location>
        <begin position="520"/>
        <end position="531"/>
    </location>
</feature>
<dbReference type="PANTHER" id="PTHR47457:SF1">
    <property type="entry name" value="BTB DOMAIN-CONTAINING PROTEIN-RELATED"/>
    <property type="match status" value="1"/>
</dbReference>
<dbReference type="Gene3D" id="3.30.710.10">
    <property type="entry name" value="Potassium Channel Kv1.1, Chain A"/>
    <property type="match status" value="1"/>
</dbReference>
<evidence type="ECO:0000256" key="1">
    <source>
        <dbReference type="SAM" id="MobiDB-lite"/>
    </source>
</evidence>
<dbReference type="EMBL" id="VWRR01000006">
    <property type="protein sequence ID" value="KAF6003449.1"/>
    <property type="molecule type" value="Genomic_DNA"/>
</dbReference>
<feature type="region of interest" description="Disordered" evidence="1">
    <location>
        <begin position="520"/>
        <end position="539"/>
    </location>
</feature>
<comment type="caution">
    <text evidence="2">The sequence shown here is derived from an EMBL/GenBank/DDBJ whole genome shotgun (WGS) entry which is preliminary data.</text>
</comment>
<protein>
    <submittedName>
        <fullName evidence="2">Uncharacterized protein</fullName>
    </submittedName>
</protein>
<organism evidence="2 3">
    <name type="scientific">Cyanidiococcus yangmingshanensis</name>
    <dbReference type="NCBI Taxonomy" id="2690220"/>
    <lineage>
        <taxon>Eukaryota</taxon>
        <taxon>Rhodophyta</taxon>
        <taxon>Bangiophyceae</taxon>
        <taxon>Cyanidiales</taxon>
        <taxon>Cyanidiaceae</taxon>
        <taxon>Cyanidiococcus</taxon>
    </lineage>
</organism>
<dbReference type="AlphaFoldDB" id="A0A7J7IL85"/>